<protein>
    <submittedName>
        <fullName evidence="3">Unannotated protein</fullName>
    </submittedName>
</protein>
<dbReference type="InterPro" id="IPR051540">
    <property type="entry name" value="S-2-haloacid_dehalogenase"/>
</dbReference>
<dbReference type="Pfam" id="PF00702">
    <property type="entry name" value="Hydrolase"/>
    <property type="match status" value="1"/>
</dbReference>
<dbReference type="PANTHER" id="PTHR43316">
    <property type="entry name" value="HYDROLASE, HALOACID DELAHOGENASE-RELATED"/>
    <property type="match status" value="1"/>
</dbReference>
<dbReference type="InterPro" id="IPR023214">
    <property type="entry name" value="HAD_sf"/>
</dbReference>
<organism evidence="3">
    <name type="scientific">freshwater metagenome</name>
    <dbReference type="NCBI Taxonomy" id="449393"/>
    <lineage>
        <taxon>unclassified sequences</taxon>
        <taxon>metagenomes</taxon>
        <taxon>ecological metagenomes</taxon>
    </lineage>
</organism>
<keyword evidence="1" id="KW-0378">Hydrolase</keyword>
<dbReference type="SFLD" id="SFLDS00003">
    <property type="entry name" value="Haloacid_Dehalogenase"/>
    <property type="match status" value="1"/>
</dbReference>
<gene>
    <name evidence="2" type="ORF">UFOPK2282_00440</name>
    <name evidence="3" type="ORF">UFOPK3576_00765</name>
</gene>
<dbReference type="GO" id="GO:0016787">
    <property type="term" value="F:hydrolase activity"/>
    <property type="evidence" value="ECO:0007669"/>
    <property type="project" value="UniProtKB-KW"/>
</dbReference>
<dbReference type="EMBL" id="CAEZWR010000036">
    <property type="protein sequence ID" value="CAB4659450.1"/>
    <property type="molecule type" value="Genomic_DNA"/>
</dbReference>
<reference evidence="3" key="1">
    <citation type="submission" date="2020-05" db="EMBL/GenBank/DDBJ databases">
        <authorList>
            <person name="Chiriac C."/>
            <person name="Salcher M."/>
            <person name="Ghai R."/>
            <person name="Kavagutti S V."/>
        </authorList>
    </citation>
    <scope>NUCLEOTIDE SEQUENCE</scope>
</reference>
<evidence type="ECO:0000256" key="1">
    <source>
        <dbReference type="ARBA" id="ARBA00022801"/>
    </source>
</evidence>
<dbReference type="NCBIfam" id="TIGR01549">
    <property type="entry name" value="HAD-SF-IA-v1"/>
    <property type="match status" value="1"/>
</dbReference>
<dbReference type="SUPFAM" id="SSF56784">
    <property type="entry name" value="HAD-like"/>
    <property type="match status" value="1"/>
</dbReference>
<dbReference type="Gene3D" id="3.40.50.1000">
    <property type="entry name" value="HAD superfamily/HAD-like"/>
    <property type="match status" value="1"/>
</dbReference>
<evidence type="ECO:0000313" key="3">
    <source>
        <dbReference type="EMBL" id="CAB4906058.1"/>
    </source>
</evidence>
<name>A0A6J7GHD2_9ZZZZ</name>
<proteinExistence type="predicted"/>
<dbReference type="InterPro" id="IPR036412">
    <property type="entry name" value="HAD-like_sf"/>
</dbReference>
<dbReference type="EMBL" id="CAFBMO010000025">
    <property type="protein sequence ID" value="CAB4906058.1"/>
    <property type="molecule type" value="Genomic_DNA"/>
</dbReference>
<sequence>MSKVIGKPYAAHMLVKAAASAPFNPAQPITSVLFDVHSTLVDQGSSADWLQRALAKTPADRTAINIQELEGFLDRIWENGRVLDPESSRDLSATAHAQVFNNLLAQGPTIPTELGQALYDVMLDTWHAYQDAVPTLTALKGLGIKIGLLSNVGVSIHHVLEREGLAQLADGIVLSCEIGVVKPNLGMFEASLQSIGSTAAETLMVGDSGHDDVGGTALGMRTLVLPRTRGPIHGLAAVVGLVHASQELQR</sequence>
<dbReference type="PANTHER" id="PTHR43316:SF3">
    <property type="entry name" value="HALOACID DEHALOGENASE, TYPE II (AFU_ORTHOLOGUE AFUA_2G07750)-RELATED"/>
    <property type="match status" value="1"/>
</dbReference>
<dbReference type="InterPro" id="IPR006439">
    <property type="entry name" value="HAD-SF_hydro_IA"/>
</dbReference>
<accession>A0A6J7GHD2</accession>
<dbReference type="SFLD" id="SFLDG01129">
    <property type="entry name" value="C1.5:_HAD__Beta-PGM__Phosphata"/>
    <property type="match status" value="1"/>
</dbReference>
<dbReference type="PRINTS" id="PR00413">
    <property type="entry name" value="HADHALOGNASE"/>
</dbReference>
<dbReference type="AlphaFoldDB" id="A0A6J7GHD2"/>
<evidence type="ECO:0000313" key="2">
    <source>
        <dbReference type="EMBL" id="CAB4659450.1"/>
    </source>
</evidence>